<dbReference type="Proteomes" id="UP001162162">
    <property type="component" value="Unassembled WGS sequence"/>
</dbReference>
<dbReference type="GO" id="GO:0005886">
    <property type="term" value="C:plasma membrane"/>
    <property type="evidence" value="ECO:0007669"/>
    <property type="project" value="TreeGrafter"/>
</dbReference>
<name>A0AAV8YPE5_9CUCU</name>
<reference evidence="2" key="1">
    <citation type="journal article" date="2023" name="Insect Mol. Biol.">
        <title>Genome sequencing provides insights into the evolution of gene families encoding plant cell wall-degrading enzymes in longhorned beetles.</title>
        <authorList>
            <person name="Shin N.R."/>
            <person name="Okamura Y."/>
            <person name="Kirsch R."/>
            <person name="Pauchet Y."/>
        </authorList>
    </citation>
    <scope>NUCLEOTIDE SEQUENCE</scope>
    <source>
        <strain evidence="2">AMC_N1</strain>
    </source>
</reference>
<evidence type="ECO:0000313" key="2">
    <source>
        <dbReference type="EMBL" id="KAJ8952600.1"/>
    </source>
</evidence>
<keyword evidence="3" id="KW-1185">Reference proteome</keyword>
<dbReference type="GO" id="GO:0015485">
    <property type="term" value="F:cholesterol binding"/>
    <property type="evidence" value="ECO:0007669"/>
    <property type="project" value="TreeGrafter"/>
</dbReference>
<evidence type="ECO:0000256" key="1">
    <source>
        <dbReference type="SAM" id="Phobius"/>
    </source>
</evidence>
<proteinExistence type="predicted"/>
<dbReference type="GO" id="GO:0042632">
    <property type="term" value="P:cholesterol homeostasis"/>
    <property type="evidence" value="ECO:0007669"/>
    <property type="project" value="TreeGrafter"/>
</dbReference>
<accession>A0AAV8YPE5</accession>
<sequence>MAFPVRCLTIICFTITLILCVLVIPSIEIGLDQELSMPEDSHVFKYFEFMKQLLGVGAPVYWVTKGSIDYFDPDIRNKACGSVGCNKDSITTQIYIASTQSNITYIAAQANSWLDDFKDWSDTEKCCKYFKSNTSFCPHTMMSTVCESCYYSLIQEQENITRDQYYKKYLPHFLNDNPDTTCAKGGHASYAGGITYISDDNGETLIIASNVMAYHTVTKTSKDFIEALKYARNIGKNLTDTLNIPGVEIFPYSVFYVFYEQYLTIWQSALESLSYSLSLVLGITFIVTGFDAFSALIITFTVTMIVVHLLGMMWLWNITLNAVSVVNLVMISQNTIQTMAQHVER</sequence>
<keyword evidence="1" id="KW-0472">Membrane</keyword>
<dbReference type="AlphaFoldDB" id="A0AAV8YPE5"/>
<dbReference type="Gene3D" id="1.20.1640.10">
    <property type="entry name" value="Multidrug efflux transporter AcrB transmembrane domain"/>
    <property type="match status" value="1"/>
</dbReference>
<dbReference type="SUPFAM" id="SSF82866">
    <property type="entry name" value="Multidrug efflux transporter AcrB transmembrane domain"/>
    <property type="match status" value="1"/>
</dbReference>
<dbReference type="EMBL" id="JAPWTK010000066">
    <property type="protein sequence ID" value="KAJ8952600.1"/>
    <property type="molecule type" value="Genomic_DNA"/>
</dbReference>
<dbReference type="GO" id="GO:0030299">
    <property type="term" value="P:intestinal cholesterol absorption"/>
    <property type="evidence" value="ECO:0007669"/>
    <property type="project" value="TreeGrafter"/>
</dbReference>
<dbReference type="PANTHER" id="PTHR45727">
    <property type="entry name" value="NPC INTRACELLULAR CHOLESTEROL TRANSPORTER 1"/>
    <property type="match status" value="1"/>
</dbReference>
<keyword evidence="1" id="KW-1133">Transmembrane helix</keyword>
<dbReference type="PANTHER" id="PTHR45727:SF2">
    <property type="entry name" value="NPC INTRACELLULAR CHOLESTEROL TRANSPORTER 1"/>
    <property type="match status" value="1"/>
</dbReference>
<feature type="transmembrane region" description="Helical" evidence="1">
    <location>
        <begin position="7"/>
        <end position="27"/>
    </location>
</feature>
<keyword evidence="1" id="KW-0812">Transmembrane</keyword>
<gene>
    <name evidence="2" type="ORF">NQ318_004147</name>
</gene>
<organism evidence="2 3">
    <name type="scientific">Aromia moschata</name>
    <dbReference type="NCBI Taxonomy" id="1265417"/>
    <lineage>
        <taxon>Eukaryota</taxon>
        <taxon>Metazoa</taxon>
        <taxon>Ecdysozoa</taxon>
        <taxon>Arthropoda</taxon>
        <taxon>Hexapoda</taxon>
        <taxon>Insecta</taxon>
        <taxon>Pterygota</taxon>
        <taxon>Neoptera</taxon>
        <taxon>Endopterygota</taxon>
        <taxon>Coleoptera</taxon>
        <taxon>Polyphaga</taxon>
        <taxon>Cucujiformia</taxon>
        <taxon>Chrysomeloidea</taxon>
        <taxon>Cerambycidae</taxon>
        <taxon>Cerambycinae</taxon>
        <taxon>Callichromatini</taxon>
        <taxon>Aromia</taxon>
    </lineage>
</organism>
<dbReference type="GO" id="GO:0015918">
    <property type="term" value="P:sterol transport"/>
    <property type="evidence" value="ECO:0007669"/>
    <property type="project" value="TreeGrafter"/>
</dbReference>
<evidence type="ECO:0000313" key="3">
    <source>
        <dbReference type="Proteomes" id="UP001162162"/>
    </source>
</evidence>
<feature type="transmembrane region" description="Helical" evidence="1">
    <location>
        <begin position="279"/>
        <end position="307"/>
    </location>
</feature>
<protein>
    <submittedName>
        <fullName evidence="2">Uncharacterized protein</fullName>
    </submittedName>
</protein>
<comment type="caution">
    <text evidence="2">The sequence shown here is derived from an EMBL/GenBank/DDBJ whole genome shotgun (WGS) entry which is preliminary data.</text>
</comment>